<evidence type="ECO:0000256" key="7">
    <source>
        <dbReference type="ARBA" id="ARBA00023136"/>
    </source>
</evidence>
<organism evidence="9 10">
    <name type="scientific">Noviherbaspirillum denitrificans</name>
    <dbReference type="NCBI Taxonomy" id="1968433"/>
    <lineage>
        <taxon>Bacteria</taxon>
        <taxon>Pseudomonadati</taxon>
        <taxon>Pseudomonadota</taxon>
        <taxon>Betaproteobacteria</taxon>
        <taxon>Burkholderiales</taxon>
        <taxon>Oxalobacteraceae</taxon>
        <taxon>Noviherbaspirillum</taxon>
    </lineage>
</organism>
<comment type="similarity">
    <text evidence="2 8">Belongs to the 4-toluene sulfonate uptake permease (TSUP) (TC 2.A.102) family.</text>
</comment>
<keyword evidence="3" id="KW-0813">Transport</keyword>
<feature type="transmembrane region" description="Helical" evidence="8">
    <location>
        <begin position="145"/>
        <end position="172"/>
    </location>
</feature>
<dbReference type="InterPro" id="IPR052017">
    <property type="entry name" value="TSUP"/>
</dbReference>
<gene>
    <name evidence="9" type="ORF">AYR66_15310</name>
</gene>
<feature type="transmembrane region" description="Helical" evidence="8">
    <location>
        <begin position="104"/>
        <end position="124"/>
    </location>
</feature>
<reference evidence="9 10" key="1">
    <citation type="submission" date="2016-02" db="EMBL/GenBank/DDBJ databases">
        <authorList>
            <person name="Wen L."/>
            <person name="He K."/>
            <person name="Yang H."/>
        </authorList>
    </citation>
    <scope>NUCLEOTIDE SEQUENCE [LARGE SCALE GENOMIC DNA]</scope>
    <source>
        <strain evidence="9 10">TSA40</strain>
    </source>
</reference>
<name>A0A254TDC9_9BURK</name>
<dbReference type="InterPro" id="IPR002781">
    <property type="entry name" value="TM_pro_TauE-like"/>
</dbReference>
<dbReference type="AlphaFoldDB" id="A0A254TDC9"/>
<feature type="transmembrane region" description="Helical" evidence="8">
    <location>
        <begin position="43"/>
        <end position="64"/>
    </location>
</feature>
<evidence type="ECO:0000256" key="2">
    <source>
        <dbReference type="ARBA" id="ARBA00009142"/>
    </source>
</evidence>
<protein>
    <recommendedName>
        <fullName evidence="8">Probable membrane transporter protein</fullName>
    </recommendedName>
</protein>
<feature type="transmembrane region" description="Helical" evidence="8">
    <location>
        <begin position="184"/>
        <end position="201"/>
    </location>
</feature>
<accession>A0A254TDC9</accession>
<keyword evidence="10" id="KW-1185">Reference proteome</keyword>
<keyword evidence="4 8" id="KW-1003">Cell membrane</keyword>
<evidence type="ECO:0000256" key="5">
    <source>
        <dbReference type="ARBA" id="ARBA00022692"/>
    </source>
</evidence>
<evidence type="ECO:0000313" key="10">
    <source>
        <dbReference type="Proteomes" id="UP000197535"/>
    </source>
</evidence>
<dbReference type="Proteomes" id="UP000197535">
    <property type="component" value="Unassembled WGS sequence"/>
</dbReference>
<comment type="subcellular location">
    <subcellularLocation>
        <location evidence="1 8">Cell membrane</location>
        <topology evidence="1 8">Multi-pass membrane protein</topology>
    </subcellularLocation>
</comment>
<dbReference type="PANTHER" id="PTHR30269:SF0">
    <property type="entry name" value="MEMBRANE TRANSPORTER PROTEIN YFCA-RELATED"/>
    <property type="match status" value="1"/>
</dbReference>
<sequence length="256" mass="26314">MITEQQAFVVLPAAFVAGIMNAIAGGGSFVTLPALAYTGVSPIVANSTGTAALLPGYASAAWAMRRDIGRTKTMSAAAIALWAFLGGIAGSVLLAITPGKAFETILPVLILGSTALFAFSNRLVRADRAGQGPERSAGSLPKVAAIFFAGVYGGYFNGGLGVLLLAMLSLIGESDLRSINGAKNLASLVLTTIAVGIYGFAGQVAWNLAMPMMVGSITGGYIGGLVARYLPVRFLRCFVVLTGLVLALVFGLRAWH</sequence>
<feature type="transmembrane region" description="Helical" evidence="8">
    <location>
        <begin position="7"/>
        <end position="31"/>
    </location>
</feature>
<keyword evidence="7 8" id="KW-0472">Membrane</keyword>
<evidence type="ECO:0000256" key="4">
    <source>
        <dbReference type="ARBA" id="ARBA00022475"/>
    </source>
</evidence>
<dbReference type="RefSeq" id="WP_088707518.1">
    <property type="nucleotide sequence ID" value="NZ_LSTO01000001.1"/>
</dbReference>
<comment type="caution">
    <text evidence="9">The sequence shown here is derived from an EMBL/GenBank/DDBJ whole genome shotgun (WGS) entry which is preliminary data.</text>
</comment>
<dbReference type="OrthoDB" id="9807082at2"/>
<feature type="transmembrane region" description="Helical" evidence="8">
    <location>
        <begin position="76"/>
        <end position="98"/>
    </location>
</feature>
<evidence type="ECO:0000256" key="1">
    <source>
        <dbReference type="ARBA" id="ARBA00004651"/>
    </source>
</evidence>
<dbReference type="EMBL" id="LSTO01000001">
    <property type="protein sequence ID" value="OWW20649.1"/>
    <property type="molecule type" value="Genomic_DNA"/>
</dbReference>
<dbReference type="GO" id="GO:0005886">
    <property type="term" value="C:plasma membrane"/>
    <property type="evidence" value="ECO:0007669"/>
    <property type="project" value="UniProtKB-SubCell"/>
</dbReference>
<evidence type="ECO:0000256" key="6">
    <source>
        <dbReference type="ARBA" id="ARBA00022989"/>
    </source>
</evidence>
<feature type="transmembrane region" description="Helical" evidence="8">
    <location>
        <begin position="233"/>
        <end position="255"/>
    </location>
</feature>
<evidence type="ECO:0000256" key="3">
    <source>
        <dbReference type="ARBA" id="ARBA00022448"/>
    </source>
</evidence>
<keyword evidence="6 8" id="KW-1133">Transmembrane helix</keyword>
<evidence type="ECO:0000313" key="9">
    <source>
        <dbReference type="EMBL" id="OWW20649.1"/>
    </source>
</evidence>
<dbReference type="Pfam" id="PF01925">
    <property type="entry name" value="TauE"/>
    <property type="match status" value="1"/>
</dbReference>
<dbReference type="PANTHER" id="PTHR30269">
    <property type="entry name" value="TRANSMEMBRANE PROTEIN YFCA"/>
    <property type="match status" value="1"/>
</dbReference>
<evidence type="ECO:0000256" key="8">
    <source>
        <dbReference type="RuleBase" id="RU363041"/>
    </source>
</evidence>
<keyword evidence="5 8" id="KW-0812">Transmembrane</keyword>
<proteinExistence type="inferred from homology"/>